<evidence type="ECO:0000256" key="6">
    <source>
        <dbReference type="ARBA" id="ARBA00022840"/>
    </source>
</evidence>
<sequence>MASVDPYDDLLIHHPPVRQEDPDLKGFIQTFKLLISILRSHVRVLSEWHIGDQELQVRVKLLVDGLQKVFQLVTDSNPTASADVVQGNEDGKLLKVSIAIFNVLRSLVAEMAKIDGLLSKDSLNDLSRLHDEMTRILSNDSDSSASIYSENAEQFVSFIDSLLHNLKYVLLICRADSIILVKKVVEDTQDRLFLFRHFLWPIPNRHIEQPNMFLVFRFAQKLAFKTSIVLYTVCLMNSKRNDEWLSEIRDSFPILIDSIHNTMIGGASDICDEYLKSLVAVPDDTPIMDELVLAFTDYLINKLRILSDNEPPFAPKDLTDILIDELSFLRCNLMDHLLLQNPVKEIKPLTISTQALIFETGIFIYLSLDAKEDETSPTAAYCSSKLPDLLKAVDLLKQQASDLFNKFFPKSWQSNCPSTNVLEYVNFLINKLEQLLLSTEAPLNALKHQTETTYEEIVSMRKLLCDIGELANSQMEFLLTRYSDAACLAEYIIDSFLTGEGSIWCHKLGLFVVIKDIKILHKEMKSLMTTTCDTAIPSLDEIHNRGDEAANKLVGLKDAQEDMIELLTGGSRQLKIVSVVGMPGLGKTTLANSVYNHPSINLHFHVRAWCCVSQVYEKDSLLFDIFRQVVGKRIQIHETSREDLVQKLYQSLKGRRYLIVIDDIWDIKAWNDLKGPFPDDENGSRILFTTRQQAVALEANSIPYALRLLSPEESCKLLWLKVFDGETCPPKLSTISKLIARNCKGLPLAVVLMAGTLKRTERKEDCWEHVSNTFDSSEVSNILEFSYNHLPNWLKPCFLYFATFPEDTTISASKLKRLWICEGFVQQLNLGQNSLEQAAENYLNELVDRSLVMISRKSSRGGVKACHITRLLLD</sequence>
<dbReference type="PRINTS" id="PR00364">
    <property type="entry name" value="DISEASERSIST"/>
</dbReference>
<evidence type="ECO:0000259" key="8">
    <source>
        <dbReference type="Pfam" id="PF23559"/>
    </source>
</evidence>
<gene>
    <name evidence="9" type="ORF">ACH5RR_034385</name>
</gene>
<evidence type="ECO:0000256" key="3">
    <source>
        <dbReference type="ARBA" id="ARBA00022737"/>
    </source>
</evidence>
<dbReference type="FunFam" id="1.10.10.10:FF:000322">
    <property type="entry name" value="Probable disease resistance protein At1g63360"/>
    <property type="match status" value="1"/>
</dbReference>
<organism evidence="9 10">
    <name type="scientific">Cinchona calisaya</name>
    <dbReference type="NCBI Taxonomy" id="153742"/>
    <lineage>
        <taxon>Eukaryota</taxon>
        <taxon>Viridiplantae</taxon>
        <taxon>Streptophyta</taxon>
        <taxon>Embryophyta</taxon>
        <taxon>Tracheophyta</taxon>
        <taxon>Spermatophyta</taxon>
        <taxon>Magnoliopsida</taxon>
        <taxon>eudicotyledons</taxon>
        <taxon>Gunneridae</taxon>
        <taxon>Pentapetalae</taxon>
        <taxon>asterids</taxon>
        <taxon>lamiids</taxon>
        <taxon>Gentianales</taxon>
        <taxon>Rubiaceae</taxon>
        <taxon>Cinchonoideae</taxon>
        <taxon>Cinchoneae</taxon>
        <taxon>Cinchona</taxon>
    </lineage>
</organism>
<dbReference type="Gene3D" id="3.40.50.300">
    <property type="entry name" value="P-loop containing nucleotide triphosphate hydrolases"/>
    <property type="match status" value="1"/>
</dbReference>
<dbReference type="Gene3D" id="1.10.8.430">
    <property type="entry name" value="Helical domain of apoptotic protease-activating factors"/>
    <property type="match status" value="1"/>
</dbReference>
<evidence type="ECO:0000259" key="7">
    <source>
        <dbReference type="Pfam" id="PF00931"/>
    </source>
</evidence>
<dbReference type="Pfam" id="PF00931">
    <property type="entry name" value="NB-ARC"/>
    <property type="match status" value="1"/>
</dbReference>
<evidence type="ECO:0000256" key="2">
    <source>
        <dbReference type="ARBA" id="ARBA00022614"/>
    </source>
</evidence>
<reference evidence="9 10" key="1">
    <citation type="submission" date="2024-11" db="EMBL/GenBank/DDBJ databases">
        <title>A near-complete genome assembly of Cinchona calisaya.</title>
        <authorList>
            <person name="Lian D.C."/>
            <person name="Zhao X.W."/>
            <person name="Wei L."/>
        </authorList>
    </citation>
    <scope>NUCLEOTIDE SEQUENCE [LARGE SCALE GENOMIC DNA]</scope>
    <source>
        <tissue evidence="9">Nenye</tissue>
    </source>
</reference>
<dbReference type="PANTHER" id="PTHR23155">
    <property type="entry name" value="DISEASE RESISTANCE PROTEIN RP"/>
    <property type="match status" value="1"/>
</dbReference>
<keyword evidence="6" id="KW-0067">ATP-binding</keyword>
<evidence type="ECO:0000256" key="1">
    <source>
        <dbReference type="ARBA" id="ARBA00008894"/>
    </source>
</evidence>
<evidence type="ECO:0000313" key="10">
    <source>
        <dbReference type="Proteomes" id="UP001630127"/>
    </source>
</evidence>
<accession>A0ABD2YEC6</accession>
<dbReference type="Pfam" id="PF23559">
    <property type="entry name" value="WHD_DRP"/>
    <property type="match status" value="1"/>
</dbReference>
<evidence type="ECO:0000256" key="4">
    <source>
        <dbReference type="ARBA" id="ARBA00022741"/>
    </source>
</evidence>
<dbReference type="InterPro" id="IPR044974">
    <property type="entry name" value="Disease_R_plants"/>
</dbReference>
<dbReference type="GO" id="GO:0005524">
    <property type="term" value="F:ATP binding"/>
    <property type="evidence" value="ECO:0007669"/>
    <property type="project" value="UniProtKB-KW"/>
</dbReference>
<dbReference type="EMBL" id="JBJUIK010000014">
    <property type="protein sequence ID" value="KAL3504544.1"/>
    <property type="molecule type" value="Genomic_DNA"/>
</dbReference>
<dbReference type="InterPro" id="IPR002182">
    <property type="entry name" value="NB-ARC"/>
</dbReference>
<comment type="caution">
    <text evidence="9">The sequence shown here is derived from an EMBL/GenBank/DDBJ whole genome shotgun (WGS) entry which is preliminary data.</text>
</comment>
<dbReference type="InterPro" id="IPR036388">
    <property type="entry name" value="WH-like_DNA-bd_sf"/>
</dbReference>
<evidence type="ECO:0000313" key="9">
    <source>
        <dbReference type="EMBL" id="KAL3504544.1"/>
    </source>
</evidence>
<name>A0ABD2YEC6_9GENT</name>
<keyword evidence="10" id="KW-1185">Reference proteome</keyword>
<dbReference type="SUPFAM" id="SSF52540">
    <property type="entry name" value="P-loop containing nucleoside triphosphate hydrolases"/>
    <property type="match status" value="1"/>
</dbReference>
<evidence type="ECO:0000256" key="5">
    <source>
        <dbReference type="ARBA" id="ARBA00022821"/>
    </source>
</evidence>
<keyword evidence="3" id="KW-0677">Repeat</keyword>
<keyword evidence="4" id="KW-0547">Nucleotide-binding</keyword>
<dbReference type="InterPro" id="IPR058922">
    <property type="entry name" value="WHD_DRP"/>
</dbReference>
<keyword evidence="2" id="KW-0433">Leucine-rich repeat</keyword>
<dbReference type="GO" id="GO:0051607">
    <property type="term" value="P:defense response to virus"/>
    <property type="evidence" value="ECO:0007669"/>
    <property type="project" value="UniProtKB-ARBA"/>
</dbReference>
<feature type="domain" description="NB-ARC" evidence="7">
    <location>
        <begin position="561"/>
        <end position="726"/>
    </location>
</feature>
<dbReference type="Proteomes" id="UP001630127">
    <property type="component" value="Unassembled WGS sequence"/>
</dbReference>
<keyword evidence="5" id="KW-0611">Plant defense</keyword>
<dbReference type="Gene3D" id="1.10.10.10">
    <property type="entry name" value="Winged helix-like DNA-binding domain superfamily/Winged helix DNA-binding domain"/>
    <property type="match status" value="1"/>
</dbReference>
<dbReference type="InterPro" id="IPR027417">
    <property type="entry name" value="P-loop_NTPase"/>
</dbReference>
<protein>
    <submittedName>
        <fullName evidence="9">Uncharacterized protein</fullName>
    </submittedName>
</protein>
<proteinExistence type="inferred from homology"/>
<dbReference type="InterPro" id="IPR042197">
    <property type="entry name" value="Apaf_helical"/>
</dbReference>
<dbReference type="FunFam" id="3.40.50.300:FF:001091">
    <property type="entry name" value="Probable disease resistance protein At1g61300"/>
    <property type="match status" value="1"/>
</dbReference>
<dbReference type="AlphaFoldDB" id="A0ABD2YEC6"/>
<feature type="domain" description="Disease resistance protein winged helix" evidence="8">
    <location>
        <begin position="804"/>
        <end position="874"/>
    </location>
</feature>
<dbReference type="PANTHER" id="PTHR23155:SF1228">
    <property type="entry name" value="NB-ARC DOMAIN CONTAINING PROTEIN, EXPRESSED"/>
    <property type="match status" value="1"/>
</dbReference>
<comment type="similarity">
    <text evidence="1">Belongs to the disease resistance NB-LRR family.</text>
</comment>